<name>A0A8I6S1W4_CIMLE</name>
<dbReference type="EnsemblMetazoa" id="XM_014398933.2">
    <property type="protein sequence ID" value="XP_014254419.1"/>
    <property type="gene ID" value="LOC106669445"/>
</dbReference>
<evidence type="ECO:0000256" key="10">
    <source>
        <dbReference type="RuleBase" id="RU351113"/>
    </source>
</evidence>
<feature type="transmembrane region" description="Helical" evidence="10">
    <location>
        <begin position="125"/>
        <end position="148"/>
    </location>
</feature>
<feature type="transmembrane region" description="Helical" evidence="10">
    <location>
        <begin position="342"/>
        <end position="364"/>
    </location>
</feature>
<keyword evidence="6 10" id="KW-1133">Transmembrane helix</keyword>
<evidence type="ECO:0000256" key="1">
    <source>
        <dbReference type="ARBA" id="ARBA00004651"/>
    </source>
</evidence>
<dbReference type="OrthoDB" id="6616860at2759"/>
<evidence type="ECO:0000256" key="5">
    <source>
        <dbReference type="ARBA" id="ARBA00022725"/>
    </source>
</evidence>
<dbReference type="InterPro" id="IPR004117">
    <property type="entry name" value="7tm6_olfct_rcpt"/>
</dbReference>
<evidence type="ECO:0000256" key="9">
    <source>
        <dbReference type="ARBA" id="ARBA00023224"/>
    </source>
</evidence>
<sequence length="374" mass="43750">MTYWKELRWLNAFGWWPLYEKNPKIRKLYRYYGYALFISDFIQVGPEYIALFVRMREGSFRKTILNLNTTLAGTTCAIKLLHLFHQENRIANIIDEIDELEDRGSSEIGDKIEHIKKPIERRKSITWNIVQTFVVFSLHWLVTPILMGLQGVKRPIIDSWTPWTQETWSGWALTLGFQSVHVFTAIVGLFMTNCLYISILESILLNFNILHQMLLDLDFEKNTSKFGDYITYHQNLLRVTKEVNNIFGRVQQMQCITVIAISCFSVIEINENTPVNRLLNLIELVSSVLFFFLLDCYLSQSVSEASSNVARCAYQNNWYLASFKDRKALKLMHERSKKPQMFGGFIIIELNTFITVIKSAFSYYNFLKAIDMKT</sequence>
<dbReference type="GO" id="GO:0005549">
    <property type="term" value="F:odorant binding"/>
    <property type="evidence" value="ECO:0007669"/>
    <property type="project" value="InterPro"/>
</dbReference>
<evidence type="ECO:0000313" key="11">
    <source>
        <dbReference type="EnsemblMetazoa" id="XP_014254419.1"/>
    </source>
</evidence>
<dbReference type="KEGG" id="clec:106669445"/>
<keyword evidence="9 10" id="KW-0807">Transducer</keyword>
<dbReference type="Pfam" id="PF02949">
    <property type="entry name" value="7tm_6"/>
    <property type="match status" value="1"/>
</dbReference>
<dbReference type="GO" id="GO:0004984">
    <property type="term" value="F:olfactory receptor activity"/>
    <property type="evidence" value="ECO:0007669"/>
    <property type="project" value="InterPro"/>
</dbReference>
<evidence type="ECO:0000256" key="4">
    <source>
        <dbReference type="ARBA" id="ARBA00022692"/>
    </source>
</evidence>
<evidence type="ECO:0000256" key="3">
    <source>
        <dbReference type="ARBA" id="ARBA00022606"/>
    </source>
</evidence>
<accession>A0A8I6S1W4</accession>
<keyword evidence="3 10" id="KW-0716">Sensory transduction</keyword>
<evidence type="ECO:0000256" key="2">
    <source>
        <dbReference type="ARBA" id="ARBA00022475"/>
    </source>
</evidence>
<dbReference type="PANTHER" id="PTHR21137">
    <property type="entry name" value="ODORANT RECEPTOR"/>
    <property type="match status" value="1"/>
</dbReference>
<keyword evidence="5 10" id="KW-0552">Olfaction</keyword>
<keyword evidence="2" id="KW-1003">Cell membrane</keyword>
<dbReference type="GO" id="GO:0005886">
    <property type="term" value="C:plasma membrane"/>
    <property type="evidence" value="ECO:0007669"/>
    <property type="project" value="UniProtKB-SubCell"/>
</dbReference>
<dbReference type="GO" id="GO:0007165">
    <property type="term" value="P:signal transduction"/>
    <property type="evidence" value="ECO:0007669"/>
    <property type="project" value="UniProtKB-KW"/>
</dbReference>
<dbReference type="PANTHER" id="PTHR21137:SF35">
    <property type="entry name" value="ODORANT RECEPTOR 19A-RELATED"/>
    <property type="match status" value="1"/>
</dbReference>
<comment type="caution">
    <text evidence="10">Lacks conserved residue(s) required for the propagation of feature annotation.</text>
</comment>
<evidence type="ECO:0000256" key="8">
    <source>
        <dbReference type="ARBA" id="ARBA00023170"/>
    </source>
</evidence>
<proteinExistence type="inferred from homology"/>
<keyword evidence="7 10" id="KW-0472">Membrane</keyword>
<comment type="subcellular location">
    <subcellularLocation>
        <location evidence="1 10">Cell membrane</location>
        <topology evidence="1 10">Multi-pass membrane protein</topology>
    </subcellularLocation>
</comment>
<feature type="transmembrane region" description="Helical" evidence="10">
    <location>
        <begin position="31"/>
        <end position="53"/>
    </location>
</feature>
<keyword evidence="12" id="KW-1185">Reference proteome</keyword>
<gene>
    <name evidence="11" type="primary">106669445</name>
</gene>
<organism evidence="11 12">
    <name type="scientific">Cimex lectularius</name>
    <name type="common">Bed bug</name>
    <name type="synonym">Acanthia lectularia</name>
    <dbReference type="NCBI Taxonomy" id="79782"/>
    <lineage>
        <taxon>Eukaryota</taxon>
        <taxon>Metazoa</taxon>
        <taxon>Ecdysozoa</taxon>
        <taxon>Arthropoda</taxon>
        <taxon>Hexapoda</taxon>
        <taxon>Insecta</taxon>
        <taxon>Pterygota</taxon>
        <taxon>Neoptera</taxon>
        <taxon>Paraneoptera</taxon>
        <taxon>Hemiptera</taxon>
        <taxon>Heteroptera</taxon>
        <taxon>Panheteroptera</taxon>
        <taxon>Cimicomorpha</taxon>
        <taxon>Cimicidae</taxon>
        <taxon>Cimex</taxon>
    </lineage>
</organism>
<evidence type="ECO:0000256" key="6">
    <source>
        <dbReference type="ARBA" id="ARBA00022989"/>
    </source>
</evidence>
<keyword evidence="4 10" id="KW-0812">Transmembrane</keyword>
<reference evidence="11" key="1">
    <citation type="submission" date="2022-01" db="UniProtKB">
        <authorList>
            <consortium name="EnsemblMetazoa"/>
        </authorList>
    </citation>
    <scope>IDENTIFICATION</scope>
</reference>
<feature type="transmembrane region" description="Helical" evidence="10">
    <location>
        <begin position="194"/>
        <end position="214"/>
    </location>
</feature>
<evidence type="ECO:0000313" key="12">
    <source>
        <dbReference type="Proteomes" id="UP000494040"/>
    </source>
</evidence>
<protein>
    <recommendedName>
        <fullName evidence="10">Odorant receptor</fullName>
    </recommendedName>
</protein>
<comment type="similarity">
    <text evidence="10">Belongs to the insect chemoreceptor superfamily. Heteromeric odorant receptor channel (TC 1.A.69) family.</text>
</comment>
<evidence type="ECO:0000256" key="7">
    <source>
        <dbReference type="ARBA" id="ARBA00023136"/>
    </source>
</evidence>
<keyword evidence="8 10" id="KW-0675">Receptor</keyword>
<dbReference type="Proteomes" id="UP000494040">
    <property type="component" value="Unassembled WGS sequence"/>
</dbReference>
<dbReference type="AlphaFoldDB" id="A0A8I6S1W4"/>